<evidence type="ECO:0000259" key="1">
    <source>
        <dbReference type="Pfam" id="PF07109"/>
    </source>
</evidence>
<dbReference type="OMA" id="WNRIYSE"/>
<dbReference type="Gene3D" id="3.40.50.150">
    <property type="entry name" value="Vaccinia Virus protein VP39"/>
    <property type="match status" value="1"/>
</dbReference>
<sequence>MPSSLAKALVTSGAVLVTSPCSLVSAFVAPAGGLPRAGPGSSAAAAAARTPVVGRTPHVLMSTLVDKDKEEVTEYFNNNGFERWNKIYSESDEVNDVQRDIRTGHGQTIDKVLRWVEEDGSAKSVFCDAGCGVGSLSIPLARLGAKVASSDISAAMTGEAEERAKAELGRDAKRISFTTSDLENLTGSYDTVLCIDVMIHYPTEKMSDMVSKLCSMSKNRVILSFAPDTWYYSLLKKIGELFPGPSKTTRAYLHTEEAVRKALAAEGFAIKRTEMTSTNFYYSRMLEAVRE</sequence>
<dbReference type="OrthoDB" id="66144at2759"/>
<accession>D7FQ20</accession>
<name>D7FQ20_ECTSI</name>
<dbReference type="GO" id="GO:0032259">
    <property type="term" value="P:methylation"/>
    <property type="evidence" value="ECO:0007669"/>
    <property type="project" value="UniProtKB-KW"/>
</dbReference>
<dbReference type="eggNOG" id="KOG1270">
    <property type="taxonomic scope" value="Eukaryota"/>
</dbReference>
<dbReference type="InterPro" id="IPR010251">
    <property type="entry name" value="Mg_prot_MeTrfase"/>
</dbReference>
<proteinExistence type="predicted"/>
<keyword evidence="3" id="KW-1185">Reference proteome</keyword>
<gene>
    <name evidence="2" type="primary">PPMT</name>
    <name evidence="2" type="ORF">Esi_0002_0110</name>
</gene>
<dbReference type="Pfam" id="PF07109">
    <property type="entry name" value="Mg-por_mtran_C"/>
    <property type="match status" value="1"/>
</dbReference>
<dbReference type="InterPro" id="IPR029063">
    <property type="entry name" value="SAM-dependent_MTases_sf"/>
</dbReference>
<protein>
    <submittedName>
        <fullName evidence="2">Magnesium-protoporphyrin IX methyltransferase, putative chloroplast</fullName>
    </submittedName>
</protein>
<reference evidence="2 3" key="1">
    <citation type="journal article" date="2010" name="Nature">
        <title>The Ectocarpus genome and the independent evolution of multicellularity in brown algae.</title>
        <authorList>
            <person name="Cock J.M."/>
            <person name="Sterck L."/>
            <person name="Rouze P."/>
            <person name="Scornet D."/>
            <person name="Allen A.E."/>
            <person name="Amoutzias G."/>
            <person name="Anthouard V."/>
            <person name="Artiguenave F."/>
            <person name="Aury J.M."/>
            <person name="Badger J.H."/>
            <person name="Beszteri B."/>
            <person name="Billiau K."/>
            <person name="Bonnet E."/>
            <person name="Bothwell J.H."/>
            <person name="Bowler C."/>
            <person name="Boyen C."/>
            <person name="Brownlee C."/>
            <person name="Carrano C.J."/>
            <person name="Charrier B."/>
            <person name="Cho G.Y."/>
            <person name="Coelho S.M."/>
            <person name="Collen J."/>
            <person name="Corre E."/>
            <person name="Da Silva C."/>
            <person name="Delage L."/>
            <person name="Delaroque N."/>
            <person name="Dittami S.M."/>
            <person name="Doulbeau S."/>
            <person name="Elias M."/>
            <person name="Farnham G."/>
            <person name="Gachon C.M."/>
            <person name="Gschloessl B."/>
            <person name="Heesch S."/>
            <person name="Jabbari K."/>
            <person name="Jubin C."/>
            <person name="Kawai H."/>
            <person name="Kimura K."/>
            <person name="Kloareg B."/>
            <person name="Kupper F.C."/>
            <person name="Lang D."/>
            <person name="Le Bail A."/>
            <person name="Leblanc C."/>
            <person name="Lerouge P."/>
            <person name="Lohr M."/>
            <person name="Lopez P.J."/>
            <person name="Martens C."/>
            <person name="Maumus F."/>
            <person name="Michel G."/>
            <person name="Miranda-Saavedra D."/>
            <person name="Morales J."/>
            <person name="Moreau H."/>
            <person name="Motomura T."/>
            <person name="Nagasato C."/>
            <person name="Napoli C.A."/>
            <person name="Nelson D.R."/>
            <person name="Nyvall-Collen P."/>
            <person name="Peters A.F."/>
            <person name="Pommier C."/>
            <person name="Potin P."/>
            <person name="Poulain J."/>
            <person name="Quesneville H."/>
            <person name="Read B."/>
            <person name="Rensing S.A."/>
            <person name="Ritter A."/>
            <person name="Rousvoal S."/>
            <person name="Samanta M."/>
            <person name="Samson G."/>
            <person name="Schroeder D.C."/>
            <person name="Segurens B."/>
            <person name="Strittmatter M."/>
            <person name="Tonon T."/>
            <person name="Tregear J.W."/>
            <person name="Valentin K."/>
            <person name="von Dassow P."/>
            <person name="Yamagishi T."/>
            <person name="Van de Peer Y."/>
            <person name="Wincker P."/>
        </authorList>
    </citation>
    <scope>NUCLEOTIDE SEQUENCE [LARGE SCALE GENOMIC DNA]</scope>
    <source>
        <strain evidence="3">Ec32 / CCAP1310/4</strain>
    </source>
</reference>
<dbReference type="EMBL" id="FN648375">
    <property type="protein sequence ID" value="CBJ48352.1"/>
    <property type="molecule type" value="Genomic_DNA"/>
</dbReference>
<dbReference type="PROSITE" id="PS51556">
    <property type="entry name" value="SAM_MT_MG_PIX"/>
    <property type="match status" value="1"/>
</dbReference>
<dbReference type="InParanoid" id="D7FQ20"/>
<dbReference type="GO" id="GO:0015995">
    <property type="term" value="P:chlorophyll biosynthetic process"/>
    <property type="evidence" value="ECO:0007669"/>
    <property type="project" value="InterPro"/>
</dbReference>
<evidence type="ECO:0000313" key="3">
    <source>
        <dbReference type="Proteomes" id="UP000002630"/>
    </source>
</evidence>
<dbReference type="EMBL" id="FN649727">
    <property type="protein sequence ID" value="CBJ48352.1"/>
    <property type="molecule type" value="Genomic_DNA"/>
</dbReference>
<keyword evidence="2" id="KW-0808">Transferase</keyword>
<dbReference type="NCBIfam" id="TIGR02021">
    <property type="entry name" value="BchM-ChlM"/>
    <property type="match status" value="1"/>
</dbReference>
<dbReference type="Proteomes" id="UP000002630">
    <property type="component" value="Linkage Group LG02"/>
</dbReference>
<dbReference type="InterPro" id="IPR010940">
    <property type="entry name" value="Mg_prot_MeTrfase_C"/>
</dbReference>
<dbReference type="AlphaFoldDB" id="D7FQ20"/>
<dbReference type="GO" id="GO:0046406">
    <property type="term" value="F:magnesium protoporphyrin IX methyltransferase activity"/>
    <property type="evidence" value="ECO:0007669"/>
    <property type="project" value="InterPro"/>
</dbReference>
<organism evidence="2 3">
    <name type="scientific">Ectocarpus siliculosus</name>
    <name type="common">Brown alga</name>
    <name type="synonym">Conferva siliculosa</name>
    <dbReference type="NCBI Taxonomy" id="2880"/>
    <lineage>
        <taxon>Eukaryota</taxon>
        <taxon>Sar</taxon>
        <taxon>Stramenopiles</taxon>
        <taxon>Ochrophyta</taxon>
        <taxon>PX clade</taxon>
        <taxon>Phaeophyceae</taxon>
        <taxon>Ectocarpales</taxon>
        <taxon>Ectocarpaceae</taxon>
        <taxon>Ectocarpus</taxon>
    </lineage>
</organism>
<keyword evidence="2" id="KW-0489">Methyltransferase</keyword>
<evidence type="ECO:0000313" key="2">
    <source>
        <dbReference type="EMBL" id="CBJ48352.1"/>
    </source>
</evidence>
<dbReference type="STRING" id="2880.D7FQ20"/>
<feature type="domain" description="Magnesium-protoporphyrin IX methyltransferase C-terminal" evidence="1">
    <location>
        <begin position="194"/>
        <end position="290"/>
    </location>
</feature>
<dbReference type="CDD" id="cd02440">
    <property type="entry name" value="AdoMet_MTases"/>
    <property type="match status" value="1"/>
</dbReference>
<dbReference type="SUPFAM" id="SSF53335">
    <property type="entry name" value="S-adenosyl-L-methionine-dependent methyltransferases"/>
    <property type="match status" value="1"/>
</dbReference>